<sequence>MAAQKRPAPRPRAPKVAKPGRAPISSVPAATEPAPDYDFPAAGPHARPHLMDPERTPGAGALSEPGCSRDADATG</sequence>
<feature type="region of interest" description="Disordered" evidence="1">
    <location>
        <begin position="1"/>
        <end position="75"/>
    </location>
</feature>
<name>A0A6C1KM29_XANAU</name>
<dbReference type="RefSeq" id="WP_138398322.1">
    <property type="nucleotide sequence ID" value="NZ_JBAFVI010000021.1"/>
</dbReference>
<protein>
    <submittedName>
        <fullName evidence="2">Uncharacterized protein</fullName>
    </submittedName>
</protein>
<gene>
    <name evidence="2" type="ORF">FBQ73_04500</name>
</gene>
<dbReference type="GeneID" id="95772717"/>
<dbReference type="EMBL" id="VAUP01000013">
    <property type="protein sequence ID" value="TLX44184.1"/>
    <property type="molecule type" value="Genomic_DNA"/>
</dbReference>
<comment type="caution">
    <text evidence="2">The sequence shown here is derived from an EMBL/GenBank/DDBJ whole genome shotgun (WGS) entry which is preliminary data.</text>
</comment>
<proteinExistence type="predicted"/>
<organism evidence="2 3">
    <name type="scientific">Xanthobacter autotrophicus</name>
    <dbReference type="NCBI Taxonomy" id="280"/>
    <lineage>
        <taxon>Bacteria</taxon>
        <taxon>Pseudomonadati</taxon>
        <taxon>Pseudomonadota</taxon>
        <taxon>Alphaproteobacteria</taxon>
        <taxon>Hyphomicrobiales</taxon>
        <taxon>Xanthobacteraceae</taxon>
        <taxon>Xanthobacter</taxon>
    </lineage>
</organism>
<dbReference type="Proteomes" id="UP000305131">
    <property type="component" value="Unassembled WGS sequence"/>
</dbReference>
<reference evidence="2 3" key="1">
    <citation type="submission" date="2019-05" db="EMBL/GenBank/DDBJ databases">
        <authorList>
            <person name="Zhou X."/>
        </authorList>
    </citation>
    <scope>NUCLEOTIDE SEQUENCE [LARGE SCALE GENOMIC DNA]</scope>
    <source>
        <strain evidence="2 3">DSM 432</strain>
    </source>
</reference>
<evidence type="ECO:0000256" key="1">
    <source>
        <dbReference type="SAM" id="MobiDB-lite"/>
    </source>
</evidence>
<evidence type="ECO:0000313" key="3">
    <source>
        <dbReference type="Proteomes" id="UP000305131"/>
    </source>
</evidence>
<accession>A0A6C1KM29</accession>
<dbReference type="OrthoDB" id="8293787at2"/>
<dbReference type="AlphaFoldDB" id="A0A6C1KM29"/>
<evidence type="ECO:0000313" key="2">
    <source>
        <dbReference type="EMBL" id="TLX44184.1"/>
    </source>
</evidence>